<evidence type="ECO:0000256" key="1">
    <source>
        <dbReference type="SAM" id="MobiDB-lite"/>
    </source>
</evidence>
<organism evidence="3 4">
    <name type="scientific">Eimeria mitis</name>
    <dbReference type="NCBI Taxonomy" id="44415"/>
    <lineage>
        <taxon>Eukaryota</taxon>
        <taxon>Sar</taxon>
        <taxon>Alveolata</taxon>
        <taxon>Apicomplexa</taxon>
        <taxon>Conoidasida</taxon>
        <taxon>Coccidia</taxon>
        <taxon>Eucoccidiorida</taxon>
        <taxon>Eimeriorina</taxon>
        <taxon>Eimeriidae</taxon>
        <taxon>Eimeria</taxon>
    </lineage>
</organism>
<keyword evidence="2" id="KW-1133">Transmembrane helix</keyword>
<feature type="compositionally biased region" description="Polar residues" evidence="1">
    <location>
        <begin position="1"/>
        <end position="11"/>
    </location>
</feature>
<evidence type="ECO:0000313" key="3">
    <source>
        <dbReference type="EMBL" id="CDJ29762.1"/>
    </source>
</evidence>
<dbReference type="GeneID" id="25379920"/>
<sequence>MSNFKNTSGNKQPREDLDGGSPSSLYPKRHNGRIGLTIAAFSSIFAILFLVSHCVALSRQALPKHTGRRLAGEQATKKHGSGSLVQEACGAEGSESGIATGRRGISAEPSGADAPAGWSVYGEPPKKKKKEVLGEQLETSRIPSDVVDRSVAPTQTGGPTDVPGSSGHTAVAQHLPEEGTAGSASPVEGSLQCSKSSVGITSPASDVQSFPRDAVTQLREHLLAAQTASKKTLLFKYIVGQPGTKGAYMLLGSEISNLQGRPALVLASTPLSGNSESQEGLREVDFTSHPFFRLPSVSPNALVRGIILKRWKLFRRWTLSEGRALLGIKELLKKPVLGADDLLRLIKHLEHLVEFAVHHPVGTIDDGKPNSIVERLGLALVMVDAIFAASEFQPSEEDHGHISWLMIKSGSSPNDA</sequence>
<gene>
    <name evidence="3" type="ORF">EMH_0052440</name>
</gene>
<accession>U6K0C4</accession>
<feature type="region of interest" description="Disordered" evidence="1">
    <location>
        <begin position="1"/>
        <end position="25"/>
    </location>
</feature>
<dbReference type="AlphaFoldDB" id="U6K0C4"/>
<name>U6K0C4_9EIME</name>
<dbReference type="OrthoDB" id="352114at2759"/>
<feature type="transmembrane region" description="Helical" evidence="2">
    <location>
        <begin position="34"/>
        <end position="58"/>
    </location>
</feature>
<evidence type="ECO:0000313" key="4">
    <source>
        <dbReference type="Proteomes" id="UP000030744"/>
    </source>
</evidence>
<protein>
    <recommendedName>
        <fullName evidence="5">Transmembrane protein</fullName>
    </recommendedName>
</protein>
<dbReference type="Proteomes" id="UP000030744">
    <property type="component" value="Unassembled WGS sequence"/>
</dbReference>
<proteinExistence type="predicted"/>
<keyword evidence="2" id="KW-0472">Membrane</keyword>
<reference evidence="3" key="2">
    <citation type="submission" date="2013-10" db="EMBL/GenBank/DDBJ databases">
        <authorList>
            <person name="Aslett M."/>
        </authorList>
    </citation>
    <scope>NUCLEOTIDE SEQUENCE [LARGE SCALE GENOMIC DNA]</scope>
    <source>
        <strain evidence="3">Houghton</strain>
    </source>
</reference>
<feature type="compositionally biased region" description="Polar residues" evidence="1">
    <location>
        <begin position="191"/>
        <end position="207"/>
    </location>
</feature>
<keyword evidence="4" id="KW-1185">Reference proteome</keyword>
<feature type="region of interest" description="Disordered" evidence="1">
    <location>
        <begin position="63"/>
        <end position="207"/>
    </location>
</feature>
<dbReference type="EMBL" id="HG682111">
    <property type="protein sequence ID" value="CDJ29762.1"/>
    <property type="molecule type" value="Genomic_DNA"/>
</dbReference>
<dbReference type="VEuPathDB" id="ToxoDB:EMH_0052440"/>
<evidence type="ECO:0000256" key="2">
    <source>
        <dbReference type="SAM" id="Phobius"/>
    </source>
</evidence>
<keyword evidence="2" id="KW-0812">Transmembrane</keyword>
<evidence type="ECO:0008006" key="5">
    <source>
        <dbReference type="Google" id="ProtNLM"/>
    </source>
</evidence>
<reference evidence="3" key="1">
    <citation type="submission" date="2013-10" db="EMBL/GenBank/DDBJ databases">
        <title>Genomic analysis of the causative agents of coccidiosis in chickens.</title>
        <authorList>
            <person name="Reid A.J."/>
            <person name="Blake D."/>
            <person name="Billington K."/>
            <person name="Browne H."/>
            <person name="Dunn M."/>
            <person name="Hung S."/>
            <person name="Kawahara F."/>
            <person name="Miranda-Saavedra D."/>
            <person name="Mourier T."/>
            <person name="Nagra H."/>
            <person name="Otto T.D."/>
            <person name="Rawlings N."/>
            <person name="Sanchez A."/>
            <person name="Sanders M."/>
            <person name="Subramaniam C."/>
            <person name="Tay Y."/>
            <person name="Dear P."/>
            <person name="Doerig C."/>
            <person name="Gruber A."/>
            <person name="Parkinson J."/>
            <person name="Shirley M."/>
            <person name="Wan K.L."/>
            <person name="Berriman M."/>
            <person name="Tomley F."/>
            <person name="Pain A."/>
        </authorList>
    </citation>
    <scope>NUCLEOTIDE SEQUENCE [LARGE SCALE GENOMIC DNA]</scope>
    <source>
        <strain evidence="3">Houghton</strain>
    </source>
</reference>
<dbReference type="RefSeq" id="XP_013352331.1">
    <property type="nucleotide sequence ID" value="XM_013496877.1"/>
</dbReference>